<dbReference type="SUPFAM" id="SSF54211">
    <property type="entry name" value="Ribosomal protein S5 domain 2-like"/>
    <property type="match status" value="1"/>
</dbReference>
<dbReference type="Gene3D" id="3.30.230.70">
    <property type="entry name" value="GHMP Kinase, N-terminal domain"/>
    <property type="match status" value="1"/>
</dbReference>
<name>A0A4S4E3U8_CAMSN</name>
<dbReference type="InterPro" id="IPR020568">
    <property type="entry name" value="Ribosomal_Su5_D2-typ_SF"/>
</dbReference>
<evidence type="ECO:0008006" key="3">
    <source>
        <dbReference type="Google" id="ProtNLM"/>
    </source>
</evidence>
<organism evidence="1 2">
    <name type="scientific">Camellia sinensis var. sinensis</name>
    <name type="common">China tea</name>
    <dbReference type="NCBI Taxonomy" id="542762"/>
    <lineage>
        <taxon>Eukaryota</taxon>
        <taxon>Viridiplantae</taxon>
        <taxon>Streptophyta</taxon>
        <taxon>Embryophyta</taxon>
        <taxon>Tracheophyta</taxon>
        <taxon>Spermatophyta</taxon>
        <taxon>Magnoliopsida</taxon>
        <taxon>eudicotyledons</taxon>
        <taxon>Gunneridae</taxon>
        <taxon>Pentapetalae</taxon>
        <taxon>asterids</taxon>
        <taxon>Ericales</taxon>
        <taxon>Theaceae</taxon>
        <taxon>Camellia</taxon>
    </lineage>
</organism>
<dbReference type="EMBL" id="SDRB02007806">
    <property type="protein sequence ID" value="THG10602.1"/>
    <property type="molecule type" value="Genomic_DNA"/>
</dbReference>
<protein>
    <recommendedName>
        <fullName evidence="3">Protein kinase domain-containing protein</fullName>
    </recommendedName>
</protein>
<proteinExistence type="predicted"/>
<keyword evidence="2" id="KW-1185">Reference proteome</keyword>
<dbReference type="Proteomes" id="UP000306102">
    <property type="component" value="Unassembled WGS sequence"/>
</dbReference>
<dbReference type="InterPro" id="IPR027408">
    <property type="entry name" value="PNPase/RNase_PH_dom_sf"/>
</dbReference>
<sequence>MGSANASSDLSSEMEVDAFRCLFPLCFYERPLLESMRPNVEALGKARDTTLALGAVASADGSAFAKIGCTDVHGDMELDFDIDNPNNSKIETTKAEAKAIARGLQIDVYSSGIVMWELLTGDKSYTDMHCASIIDGHHGELDRFGESHPEGLYCSRRETTVVAIERVFFRVLTR</sequence>
<comment type="caution">
    <text evidence="1">The sequence shown here is derived from an EMBL/GenBank/DDBJ whole genome shotgun (WGS) entry which is preliminary data.</text>
</comment>
<dbReference type="InterPro" id="IPR011009">
    <property type="entry name" value="Kinase-like_dom_sf"/>
</dbReference>
<accession>A0A4S4E3U8</accession>
<gene>
    <name evidence="1" type="ORF">TEA_017367</name>
</gene>
<dbReference type="STRING" id="542762.A0A4S4E3U8"/>
<dbReference type="SUPFAM" id="SSF56112">
    <property type="entry name" value="Protein kinase-like (PK-like)"/>
    <property type="match status" value="1"/>
</dbReference>
<reference evidence="1 2" key="1">
    <citation type="journal article" date="2018" name="Proc. Natl. Acad. Sci. U.S.A.">
        <title>Draft genome sequence of Camellia sinensis var. sinensis provides insights into the evolution of the tea genome and tea quality.</title>
        <authorList>
            <person name="Wei C."/>
            <person name="Yang H."/>
            <person name="Wang S."/>
            <person name="Zhao J."/>
            <person name="Liu C."/>
            <person name="Gao L."/>
            <person name="Xia E."/>
            <person name="Lu Y."/>
            <person name="Tai Y."/>
            <person name="She G."/>
            <person name="Sun J."/>
            <person name="Cao H."/>
            <person name="Tong W."/>
            <person name="Gao Q."/>
            <person name="Li Y."/>
            <person name="Deng W."/>
            <person name="Jiang X."/>
            <person name="Wang W."/>
            <person name="Chen Q."/>
            <person name="Zhang S."/>
            <person name="Li H."/>
            <person name="Wu J."/>
            <person name="Wang P."/>
            <person name="Li P."/>
            <person name="Shi C."/>
            <person name="Zheng F."/>
            <person name="Jian J."/>
            <person name="Huang B."/>
            <person name="Shan D."/>
            <person name="Shi M."/>
            <person name="Fang C."/>
            <person name="Yue Y."/>
            <person name="Li F."/>
            <person name="Li D."/>
            <person name="Wei S."/>
            <person name="Han B."/>
            <person name="Jiang C."/>
            <person name="Yin Y."/>
            <person name="Xia T."/>
            <person name="Zhang Z."/>
            <person name="Bennetzen J.L."/>
            <person name="Zhao S."/>
            <person name="Wan X."/>
        </authorList>
    </citation>
    <scope>NUCLEOTIDE SEQUENCE [LARGE SCALE GENOMIC DNA]</scope>
    <source>
        <strain evidence="2">cv. Shuchazao</strain>
        <tissue evidence="1">Leaf</tissue>
    </source>
</reference>
<evidence type="ECO:0000313" key="1">
    <source>
        <dbReference type="EMBL" id="THG10602.1"/>
    </source>
</evidence>
<dbReference type="AlphaFoldDB" id="A0A4S4E3U8"/>
<evidence type="ECO:0000313" key="2">
    <source>
        <dbReference type="Proteomes" id="UP000306102"/>
    </source>
</evidence>